<name>A0A810Q112_9FIRM</name>
<keyword evidence="1" id="KW-0614">Plasmid</keyword>
<gene>
    <name evidence="1" type="ORF">MM35RIKEN_21590</name>
</gene>
<evidence type="ECO:0000313" key="2">
    <source>
        <dbReference type="Proteomes" id="UP000681343"/>
    </source>
</evidence>
<proteinExistence type="predicted"/>
<dbReference type="KEGG" id="vfa:MM35RIKEN_21590"/>
<organism evidence="1 2">
    <name type="scientific">Vescimonas fastidiosa</name>
    <dbReference type="NCBI Taxonomy" id="2714353"/>
    <lineage>
        <taxon>Bacteria</taxon>
        <taxon>Bacillati</taxon>
        <taxon>Bacillota</taxon>
        <taxon>Clostridia</taxon>
        <taxon>Eubacteriales</taxon>
        <taxon>Oscillospiraceae</taxon>
        <taxon>Vescimonas</taxon>
    </lineage>
</organism>
<geneLocation type="plasmid" evidence="1 2">
    <name>pMM35_01</name>
</geneLocation>
<dbReference type="EMBL" id="AP023416">
    <property type="protein sequence ID" value="BCK79967.1"/>
    <property type="molecule type" value="Genomic_DNA"/>
</dbReference>
<dbReference type="AlphaFoldDB" id="A0A810Q112"/>
<accession>A0A810Q112</accession>
<dbReference type="Proteomes" id="UP000681343">
    <property type="component" value="Plasmid pMM35_01"/>
</dbReference>
<sequence>MPPCFHATGHWQLSIEVSVGADASVRPPGLAPHSLQKSLSLRTSDRFTAVAIRNPRPPGPLA</sequence>
<reference evidence="1" key="1">
    <citation type="submission" date="2020-09" db="EMBL/GenBank/DDBJ databases">
        <title>New species isolated from human feces.</title>
        <authorList>
            <person name="Kitahara M."/>
            <person name="Shigeno Y."/>
            <person name="Shime M."/>
            <person name="Matsumoto Y."/>
            <person name="Nakamura S."/>
            <person name="Motooka D."/>
            <person name="Fukuoka S."/>
            <person name="Nishikawa H."/>
            <person name="Benno Y."/>
        </authorList>
    </citation>
    <scope>NUCLEOTIDE SEQUENCE</scope>
    <source>
        <strain evidence="1">MM35</strain>
        <plasmid evidence="1">pMM35_01</plasmid>
    </source>
</reference>
<keyword evidence="2" id="KW-1185">Reference proteome</keyword>
<protein>
    <submittedName>
        <fullName evidence="1">Uncharacterized protein</fullName>
    </submittedName>
</protein>
<evidence type="ECO:0000313" key="1">
    <source>
        <dbReference type="EMBL" id="BCK79967.1"/>
    </source>
</evidence>